<sequence>MDTNAKRALVVGLGVSGMASALRLHQAGWRVVICEKAPERRRGGYFIALFGTGISAARRLGIALPNRLSDDIRSYNVDRAGRRLRSLSFTEAVPGEALPVVRGDIEDGAFNALPADVEIRYSAPPLAIRQDADGVDVDFGGGTERFGLVVGADGLRSTVRRLAFGPDEGRVHRLGYMIAACELPGPVPGYRVKDGVILAEEGRSAWVFPFADRPPTVLFNYRTADPDAEFGRPPIETLREVFGPEAPGATLGWLLDRFGEAPDHLFDTAEQIRMDTWHRGRVVLLGDSAWCPTLYSGMGAATGLAGADLLGTMLERHPGDIGRALRAWEAKLRPFVEFHQGSGMDMRRLFLPADRTEMRVRKAMNRVMATSVGRALLSRVHHRSRSNVMKTVDIVQA</sequence>
<evidence type="ECO:0000313" key="2">
    <source>
        <dbReference type="EMBL" id="MBB6037571.1"/>
    </source>
</evidence>
<protein>
    <submittedName>
        <fullName evidence="2">2-polyprenyl-6-methoxyphenol hydroxylase-like FAD-dependent oxidoreductase</fullName>
    </submittedName>
</protein>
<organism evidence="2 3">
    <name type="scientific">Phytomonospora endophytica</name>
    <dbReference type="NCBI Taxonomy" id="714109"/>
    <lineage>
        <taxon>Bacteria</taxon>
        <taxon>Bacillati</taxon>
        <taxon>Actinomycetota</taxon>
        <taxon>Actinomycetes</taxon>
        <taxon>Micromonosporales</taxon>
        <taxon>Micromonosporaceae</taxon>
        <taxon>Phytomonospora</taxon>
    </lineage>
</organism>
<dbReference type="PANTHER" id="PTHR46865">
    <property type="entry name" value="OXIDOREDUCTASE-RELATED"/>
    <property type="match status" value="1"/>
</dbReference>
<dbReference type="Proteomes" id="UP000548476">
    <property type="component" value="Unassembled WGS sequence"/>
</dbReference>
<dbReference type="InterPro" id="IPR002938">
    <property type="entry name" value="FAD-bd"/>
</dbReference>
<dbReference type="PRINTS" id="PR00420">
    <property type="entry name" value="RNGMNOXGNASE"/>
</dbReference>
<proteinExistence type="predicted"/>
<accession>A0A841FJS6</accession>
<keyword evidence="3" id="KW-1185">Reference proteome</keyword>
<dbReference type="InterPro" id="IPR051704">
    <property type="entry name" value="FAD_aromatic-hydroxylase"/>
</dbReference>
<dbReference type="AlphaFoldDB" id="A0A841FJS6"/>
<dbReference type="Pfam" id="PF01494">
    <property type="entry name" value="FAD_binding_3"/>
    <property type="match status" value="1"/>
</dbReference>
<dbReference type="SUPFAM" id="SSF51905">
    <property type="entry name" value="FAD/NAD(P)-binding domain"/>
    <property type="match status" value="1"/>
</dbReference>
<comment type="caution">
    <text evidence="2">The sequence shown here is derived from an EMBL/GenBank/DDBJ whole genome shotgun (WGS) entry which is preliminary data.</text>
</comment>
<reference evidence="2 3" key="1">
    <citation type="submission" date="2020-08" db="EMBL/GenBank/DDBJ databases">
        <title>Genomic Encyclopedia of Type Strains, Phase IV (KMG-IV): sequencing the most valuable type-strain genomes for metagenomic binning, comparative biology and taxonomic classification.</title>
        <authorList>
            <person name="Goeker M."/>
        </authorList>
    </citation>
    <scope>NUCLEOTIDE SEQUENCE [LARGE SCALE GENOMIC DNA]</scope>
    <source>
        <strain evidence="2 3">YIM 65646</strain>
    </source>
</reference>
<gene>
    <name evidence="2" type="ORF">HNR73_005447</name>
</gene>
<dbReference type="InterPro" id="IPR036188">
    <property type="entry name" value="FAD/NAD-bd_sf"/>
</dbReference>
<feature type="domain" description="FAD-binding" evidence="1">
    <location>
        <begin position="118"/>
        <end position="314"/>
    </location>
</feature>
<name>A0A841FJS6_9ACTN</name>
<evidence type="ECO:0000259" key="1">
    <source>
        <dbReference type="Pfam" id="PF01494"/>
    </source>
</evidence>
<dbReference type="GO" id="GO:0071949">
    <property type="term" value="F:FAD binding"/>
    <property type="evidence" value="ECO:0007669"/>
    <property type="project" value="InterPro"/>
</dbReference>
<dbReference type="EMBL" id="JACHGT010000012">
    <property type="protein sequence ID" value="MBB6037571.1"/>
    <property type="molecule type" value="Genomic_DNA"/>
</dbReference>
<dbReference type="RefSeq" id="WP_184790380.1">
    <property type="nucleotide sequence ID" value="NZ_BONT01000085.1"/>
</dbReference>
<dbReference type="Gene3D" id="3.30.9.10">
    <property type="entry name" value="D-Amino Acid Oxidase, subunit A, domain 2"/>
    <property type="match status" value="1"/>
</dbReference>
<evidence type="ECO:0000313" key="3">
    <source>
        <dbReference type="Proteomes" id="UP000548476"/>
    </source>
</evidence>
<dbReference type="Gene3D" id="3.50.50.60">
    <property type="entry name" value="FAD/NAD(P)-binding domain"/>
    <property type="match status" value="1"/>
</dbReference>
<dbReference type="PANTHER" id="PTHR46865:SF8">
    <property type="entry name" value="POSSIBLE OXIDOREDUCTASE"/>
    <property type="match status" value="1"/>
</dbReference>